<dbReference type="Pfam" id="PF03009">
    <property type="entry name" value="GDPD"/>
    <property type="match status" value="1"/>
</dbReference>
<dbReference type="Gene3D" id="3.20.20.190">
    <property type="entry name" value="Phosphatidylinositol (PI) phosphodiesterase"/>
    <property type="match status" value="1"/>
</dbReference>
<dbReference type="SUPFAM" id="SSF51695">
    <property type="entry name" value="PLC-like phosphodiesterases"/>
    <property type="match status" value="1"/>
</dbReference>
<gene>
    <name evidence="2" type="ORF">CHH67_15600</name>
</gene>
<sequence>MRNVERGIAHRGDLRNYPENTLSAFESAYRIGFKRIEFDVNMTKDGVPVVIHDPTLDRTTNATGLVKQYTWEQLKQFKIEEDECIPSLEEVLLALKGKVTMHIELKQIGHLYPGLEEKVIELLRKTDTYDQATLSSIDHYSLVKCRSVDEHIPLTPLIFGRTPSIFEFAKELKSKSIGLYFRYITPDYVDECEKHGISPGAATVNREEDLRHFIADPRVLICTEELELYKSLVNA</sequence>
<dbReference type="PANTHER" id="PTHR46211:SF14">
    <property type="entry name" value="GLYCEROPHOSPHODIESTER PHOSPHODIESTERASE"/>
    <property type="match status" value="1"/>
</dbReference>
<reference evidence="2 3" key="1">
    <citation type="submission" date="2017-07" db="EMBL/GenBank/DDBJ databases">
        <title>Isolation and whole genome analysis of endospore-forming bacteria from heroin.</title>
        <authorList>
            <person name="Kalinowski J."/>
            <person name="Ahrens B."/>
            <person name="Al-Dilaimi A."/>
            <person name="Winkler A."/>
            <person name="Wibberg D."/>
            <person name="Schleenbecker U."/>
            <person name="Ruckert C."/>
            <person name="Wolfel R."/>
            <person name="Grass G."/>
        </authorList>
    </citation>
    <scope>NUCLEOTIDE SEQUENCE [LARGE SCALE GENOMIC DNA]</scope>
    <source>
        <strain evidence="2 3">7537-G1</strain>
    </source>
</reference>
<dbReference type="PANTHER" id="PTHR46211">
    <property type="entry name" value="GLYCEROPHOSPHORYL DIESTER PHOSPHODIESTERASE"/>
    <property type="match status" value="1"/>
</dbReference>
<evidence type="ECO:0000259" key="1">
    <source>
        <dbReference type="PROSITE" id="PS51704"/>
    </source>
</evidence>
<evidence type="ECO:0000313" key="2">
    <source>
        <dbReference type="EMBL" id="PAD75293.1"/>
    </source>
</evidence>
<feature type="domain" description="GP-PDE" evidence="1">
    <location>
        <begin position="5"/>
        <end position="235"/>
    </location>
</feature>
<evidence type="ECO:0000313" key="3">
    <source>
        <dbReference type="Proteomes" id="UP000215596"/>
    </source>
</evidence>
<organism evidence="2 3">
    <name type="scientific">Paenibacillus campinasensis</name>
    <dbReference type="NCBI Taxonomy" id="66347"/>
    <lineage>
        <taxon>Bacteria</taxon>
        <taxon>Bacillati</taxon>
        <taxon>Bacillota</taxon>
        <taxon>Bacilli</taxon>
        <taxon>Bacillales</taxon>
        <taxon>Paenibacillaceae</taxon>
        <taxon>Paenibacillus</taxon>
    </lineage>
</organism>
<dbReference type="Proteomes" id="UP000215596">
    <property type="component" value="Unassembled WGS sequence"/>
</dbReference>
<name>A0A268EQ87_9BACL</name>
<comment type="caution">
    <text evidence="2">The sequence shown here is derived from an EMBL/GenBank/DDBJ whole genome shotgun (WGS) entry which is preliminary data.</text>
</comment>
<dbReference type="OrthoDB" id="384721at2"/>
<dbReference type="GO" id="GO:0008081">
    <property type="term" value="F:phosphoric diester hydrolase activity"/>
    <property type="evidence" value="ECO:0007669"/>
    <property type="project" value="InterPro"/>
</dbReference>
<dbReference type="InterPro" id="IPR030395">
    <property type="entry name" value="GP_PDE_dom"/>
</dbReference>
<accession>A0A268EQ87</accession>
<dbReference type="EMBL" id="NPBY01000046">
    <property type="protein sequence ID" value="PAD75293.1"/>
    <property type="molecule type" value="Genomic_DNA"/>
</dbReference>
<proteinExistence type="predicted"/>
<dbReference type="InterPro" id="IPR017946">
    <property type="entry name" value="PLC-like_Pdiesterase_TIM-brl"/>
</dbReference>
<dbReference type="GO" id="GO:0006629">
    <property type="term" value="P:lipid metabolic process"/>
    <property type="evidence" value="ECO:0007669"/>
    <property type="project" value="InterPro"/>
</dbReference>
<dbReference type="AlphaFoldDB" id="A0A268EQ87"/>
<protein>
    <recommendedName>
        <fullName evidence="1">GP-PDE domain-containing protein</fullName>
    </recommendedName>
</protein>
<dbReference type="PROSITE" id="PS51704">
    <property type="entry name" value="GP_PDE"/>
    <property type="match status" value="1"/>
</dbReference>